<reference evidence="1 2" key="1">
    <citation type="submission" date="2017-03" db="EMBL/GenBank/DDBJ databases">
        <title>Genome analysis of strain PAMC 26577.</title>
        <authorList>
            <person name="Oh H.-M."/>
            <person name="Yang J.-A."/>
        </authorList>
    </citation>
    <scope>NUCLEOTIDE SEQUENCE [LARGE SCALE GENOMIC DNA]</scope>
    <source>
        <strain evidence="1 2">PAMC 26577</strain>
    </source>
</reference>
<sequence length="50" mass="5603">MIKEVNQPDQCEAHAAASPIQFPSFCQHSSSRDRTTVYAAGFYRGLHCVF</sequence>
<comment type="caution">
    <text evidence="1">The sequence shown here is derived from an EMBL/GenBank/DDBJ whole genome shotgun (WGS) entry which is preliminary data.</text>
</comment>
<name>A0A242N4U6_CABSO</name>
<evidence type="ECO:0000313" key="2">
    <source>
        <dbReference type="Proteomes" id="UP000195221"/>
    </source>
</evidence>
<dbReference type="Proteomes" id="UP000195221">
    <property type="component" value="Unassembled WGS sequence"/>
</dbReference>
<evidence type="ECO:0000313" key="1">
    <source>
        <dbReference type="EMBL" id="OTP78690.1"/>
    </source>
</evidence>
<dbReference type="AlphaFoldDB" id="A0A242N4U6"/>
<organism evidence="1 2">
    <name type="scientific">Caballeronia sordidicola</name>
    <name type="common">Burkholderia sordidicola</name>
    <dbReference type="NCBI Taxonomy" id="196367"/>
    <lineage>
        <taxon>Bacteria</taxon>
        <taxon>Pseudomonadati</taxon>
        <taxon>Pseudomonadota</taxon>
        <taxon>Betaproteobacteria</taxon>
        <taxon>Burkholderiales</taxon>
        <taxon>Burkholderiaceae</taxon>
        <taxon>Caballeronia</taxon>
    </lineage>
</organism>
<accession>A0A242N4U6</accession>
<dbReference type="EMBL" id="NBTZ01000022">
    <property type="protein sequence ID" value="OTP78690.1"/>
    <property type="molecule type" value="Genomic_DNA"/>
</dbReference>
<proteinExistence type="predicted"/>
<gene>
    <name evidence="1" type="ORF">PAMC26577_03625</name>
</gene>
<protein>
    <submittedName>
        <fullName evidence="1">Uncharacterized protein</fullName>
    </submittedName>
</protein>